<keyword evidence="4" id="KW-1185">Reference proteome</keyword>
<feature type="coiled-coil region" evidence="1">
    <location>
        <begin position="725"/>
        <end position="846"/>
    </location>
</feature>
<dbReference type="PANTHER" id="PTHR43939:SF68">
    <property type="entry name" value="CENTROSOMAL PROTEIN OF 290 KDA-LIKE"/>
    <property type="match status" value="1"/>
</dbReference>
<dbReference type="SUPFAM" id="SSF57997">
    <property type="entry name" value="Tropomyosin"/>
    <property type="match status" value="1"/>
</dbReference>
<proteinExistence type="predicted"/>
<dbReference type="PANTHER" id="PTHR43939">
    <property type="entry name" value="COILED-COIL DOMAIN-CONTAINING PROTEIN 158"/>
    <property type="match status" value="1"/>
</dbReference>
<feature type="coiled-coil region" evidence="1">
    <location>
        <begin position="560"/>
        <end position="587"/>
    </location>
</feature>
<feature type="coiled-coil region" evidence="1">
    <location>
        <begin position="1271"/>
        <end position="1298"/>
    </location>
</feature>
<feature type="compositionally biased region" description="Polar residues" evidence="2">
    <location>
        <begin position="88"/>
        <end position="99"/>
    </location>
</feature>
<keyword evidence="1" id="KW-0175">Coiled coil</keyword>
<accession>A0AAW1HGV2</accession>
<feature type="compositionally biased region" description="Low complexity" evidence="2">
    <location>
        <begin position="29"/>
        <end position="53"/>
    </location>
</feature>
<protein>
    <submittedName>
        <fullName evidence="3">Uncharacterized protein</fullName>
    </submittedName>
</protein>
<feature type="coiled-coil region" evidence="1">
    <location>
        <begin position="129"/>
        <end position="167"/>
    </location>
</feature>
<organism evidence="3 4">
    <name type="scientific">Saponaria officinalis</name>
    <name type="common">Common soapwort</name>
    <name type="synonym">Lychnis saponaria</name>
    <dbReference type="NCBI Taxonomy" id="3572"/>
    <lineage>
        <taxon>Eukaryota</taxon>
        <taxon>Viridiplantae</taxon>
        <taxon>Streptophyta</taxon>
        <taxon>Embryophyta</taxon>
        <taxon>Tracheophyta</taxon>
        <taxon>Spermatophyta</taxon>
        <taxon>Magnoliopsida</taxon>
        <taxon>eudicotyledons</taxon>
        <taxon>Gunneridae</taxon>
        <taxon>Pentapetalae</taxon>
        <taxon>Caryophyllales</taxon>
        <taxon>Caryophyllaceae</taxon>
        <taxon>Caryophylleae</taxon>
        <taxon>Saponaria</taxon>
    </lineage>
</organism>
<sequence>MSANDDVDNIAEISTRGDDVVGENVEVANNQESSSRDSNNSNEDGVMVNTDNNGSGGDSDGVVVSEDAGREDMFMDAPEDLGPEGRDSSATFTEAQGSTDGEEDSGHVQQTRFHGLDNDMQNDYMVDEMERLRAMLDKTLNEKDSIVKEHKDEMEMAAKGMANLRDQMKDFMNKQLMLNESQPGSHNRFHDDIDQVQLHEMIHECSTFLRSVVEEVQDLNTKSTEATVSREVVSSYMNSVQNESAEVQFQKDQYMDDVTNRMLNSFASLVYVGDLTDYSTTGKIAHIEKSLYVLIENYNWFLYQSDQLKQCLIEGRPDLAGQTDYGVIFAAANDELLGIKKKEIDFNEKLNHFEKENSELKEQFEKHKAIAEAANAELERLKAELDQEKHRYSNTKEKLSLAVTKGKALVQQRDTLKQALASKTNEIENCLVELKEKSSALEAAELIKEELVKSQVLGATLHEDIAQKDLLLEKLDDILSESGVPEGLRMKDVTEKTKWLMDERDALKDVSLKFHQLADALLSIDLPENFSFSDIESRLGWLTKSFDQAKSDVVILQDEVSKTGEALNQARAEIDALRDQNVMLSETAQNEIGQLTASLSMVLVEKDCIEMALEDTSDKFEAIVHRERQALAEKESMLKILLDAAGVSVADSRSSETVNLVEKCLETLKERWSASHESSDGKEEILQNLQSLLYIKDQDLVLRDKLLEEETQKMKTEMDKLYIDLRKASDETTTLKEQNDNLKRDLERTEDKSAMIREKLSMAVKKGKGLVQEREGLKNLISEQISEIEKLKLDLQQRESTISHYESESSRLSAQVEGIAKLEENLLMLNDQRDQLERDLLESNKLIDAVTESINSIGRPETSSFDQPLEKLKWLGEYLSECEAAKAQAEQHLKNAMLELDASTSDASESQLRIRQLEASLAQLAEEKRELEVARTSVEQELQRAMSEASLFAEADVAKKALENTVALAESNVSRLVKEKEEAELSSAATVAEMDKAKTEIASLVAELSEATTKVKALEETISHMETRLNTVTDESNEAQMARAKLEDDLKKFKEEANSWDDKLQGAQSSIKTLEDALVKAEHDISELSTEKKAAEQELSVLSTKLNACLEELSGTHGSLESRTLELFDHLKGLEMVVEDESIISSLRGCFETKYESLKEMEGLLTNLRCQFAEMDPEMQPGSEEPSRLTEFLSANLDNLRKGIDTSRVGAVESDDISLYVQKIKESFNVKNKALTEQIGCFISFVNESNASLLQELLSTSKLVTPMVQKMNSLYVKMKNMETDNSGLENKVTALEDDVSSLLSACTEATQLLELEVNKQIPEMISTSEFEGENDPMLRESKHVVAINMLLSASKKVCHVCEQLQNSRNSFSSETEGLQSSLNEAKVVANKALQERDLYSNKVHELETDLATIQNQCSELRLKLENYQEIEEANLREKNAEISSLESTLMTKEREAAEAYLLASHVKNLLDKATKIHVATEASQARDLEPQDSVQINKLFHIVDNFPELQDQIESLNHENTKLQTALSDQNREIEHLKEQVQGSFGHEQELEKVKSKIVDVEAGLNKIIQKFSSKDVSEDLKFFDFDDLLQKVEKLLMGVILESENLKSKAQELEIEVEKSIYTQQESAKLKEQILNLEAGVQKIIKILRSDITWDQKPAASSDLIQILEDLVTTVVWEHETLKSKPRELDSDTWKSGNEQELVEVKDELFMIEGDLKRIIQKLRGDAAVDQRPVAARDLVQHLEKIISALITETENSKSEIHELESKLLGSQKMTDELSLKVKSLEDLLRSRIVSPDTVQERSIFEASSLPPASEISEIEDVGSVSKATISPVPSVTHVRTMRKGSSDHIAVNIDSESSWLIDSEEAVENKGHVFKSLNTSGLVPNQGKIIADRIDGLWVSGGRSLMSRPRARLGLIAYWLFLHMWLLGTIL</sequence>
<gene>
    <name evidence="3" type="ORF">RND81_11G009200</name>
</gene>
<feature type="coiled-coil region" evidence="1">
    <location>
        <begin position="1389"/>
        <end position="1455"/>
    </location>
</feature>
<name>A0AAW1HGV2_SAPOF</name>
<evidence type="ECO:0000313" key="3">
    <source>
        <dbReference type="EMBL" id="KAK9675472.1"/>
    </source>
</evidence>
<dbReference type="EMBL" id="JBDFQZ010000011">
    <property type="protein sequence ID" value="KAK9675472.1"/>
    <property type="molecule type" value="Genomic_DNA"/>
</dbReference>
<feature type="coiled-coil region" evidence="1">
    <location>
        <begin position="1506"/>
        <end position="1540"/>
    </location>
</feature>
<feature type="region of interest" description="Disordered" evidence="2">
    <location>
        <begin position="1"/>
        <end position="108"/>
    </location>
</feature>
<feature type="coiled-coil region" evidence="1">
    <location>
        <begin position="343"/>
        <end position="402"/>
    </location>
</feature>
<dbReference type="Proteomes" id="UP001443914">
    <property type="component" value="Unassembled WGS sequence"/>
</dbReference>
<evidence type="ECO:0000256" key="2">
    <source>
        <dbReference type="SAM" id="MobiDB-lite"/>
    </source>
</evidence>
<evidence type="ECO:0000313" key="4">
    <source>
        <dbReference type="Proteomes" id="UP001443914"/>
    </source>
</evidence>
<reference evidence="3" key="1">
    <citation type="submission" date="2024-03" db="EMBL/GenBank/DDBJ databases">
        <title>WGS assembly of Saponaria officinalis var. Norfolk2.</title>
        <authorList>
            <person name="Jenkins J."/>
            <person name="Shu S."/>
            <person name="Grimwood J."/>
            <person name="Barry K."/>
            <person name="Goodstein D."/>
            <person name="Schmutz J."/>
            <person name="Leebens-Mack J."/>
            <person name="Osbourn A."/>
        </authorList>
    </citation>
    <scope>NUCLEOTIDE SEQUENCE [LARGE SCALE GENOMIC DNA]</scope>
    <source>
        <strain evidence="3">JIC</strain>
    </source>
</reference>
<dbReference type="Gene3D" id="1.10.287.1490">
    <property type="match status" value="1"/>
</dbReference>
<feature type="coiled-coil region" evidence="1">
    <location>
        <begin position="875"/>
        <end position="1112"/>
    </location>
</feature>
<comment type="caution">
    <text evidence="3">The sequence shown here is derived from an EMBL/GenBank/DDBJ whole genome shotgun (WGS) entry which is preliminary data.</text>
</comment>
<evidence type="ECO:0000256" key="1">
    <source>
        <dbReference type="SAM" id="Coils"/>
    </source>
</evidence>